<feature type="domain" description="Large ribosomal subunit protein uL2 RNA-binding" evidence="8">
    <location>
        <begin position="86"/>
        <end position="160"/>
    </location>
</feature>
<dbReference type="PANTHER" id="PTHR13691">
    <property type="entry name" value="RIBOSOMAL PROTEIN L2"/>
    <property type="match status" value="1"/>
</dbReference>
<dbReference type="GO" id="GO:0003735">
    <property type="term" value="F:structural constituent of ribosome"/>
    <property type="evidence" value="ECO:0007669"/>
    <property type="project" value="InterPro"/>
</dbReference>
<dbReference type="GO" id="GO:0032543">
    <property type="term" value="P:mitochondrial translation"/>
    <property type="evidence" value="ECO:0007669"/>
    <property type="project" value="TreeGrafter"/>
</dbReference>
<sequence length="275" mass="31147">MRDKEKKWNMRDNPRVVERKRQPEKNNKEKEERMIKRMNVHKIAWKESGKQIRNPNLKLEEEEEEKMSGVKRALRQFTFGSGKTAGRNSSGRITSFHRGGGAKRLQRTVDLKRNTTSSLGVVERIEYDPNRSSDIALVRWLQGVHHRPRRAGARAGTAACSSKLLALSPAVTNSDSIRGVFALNSMLPRVGTSTREVFLSAFSSKAKGRDTKSELESVSSIGLPRMAVAASRAPFFAPRGKGEDTLEVRIWRRNSDAWAHRNKRRVAVSWQSIAR</sequence>
<reference evidence="9 10" key="1">
    <citation type="submission" date="2020-05" db="EMBL/GenBank/DDBJ databases">
        <title>Vigna angularis (adzuki bean) Var. LongXiaoDou No. 4 denovo assembly.</title>
        <authorList>
            <person name="Xiang H."/>
        </authorList>
    </citation>
    <scope>NUCLEOTIDE SEQUENCE [LARGE SCALE GENOMIC DNA]</scope>
    <source>
        <tissue evidence="9">Leaf</tissue>
    </source>
</reference>
<dbReference type="SMART" id="SM01383">
    <property type="entry name" value="Ribosomal_L2"/>
    <property type="match status" value="1"/>
</dbReference>
<dbReference type="Gene3D" id="2.40.50.140">
    <property type="entry name" value="Nucleic acid-binding proteins"/>
    <property type="match status" value="1"/>
</dbReference>
<dbReference type="EMBL" id="JABFOF010000002">
    <property type="protein sequence ID" value="KAG2403754.1"/>
    <property type="molecule type" value="Genomic_DNA"/>
</dbReference>
<dbReference type="AlphaFoldDB" id="A0A8T0KVJ7"/>
<evidence type="ECO:0000256" key="7">
    <source>
        <dbReference type="SAM" id="MobiDB-lite"/>
    </source>
</evidence>
<dbReference type="InterPro" id="IPR012340">
    <property type="entry name" value="NA-bd_OB-fold"/>
</dbReference>
<evidence type="ECO:0000256" key="4">
    <source>
        <dbReference type="ARBA" id="ARBA00023128"/>
    </source>
</evidence>
<evidence type="ECO:0000256" key="5">
    <source>
        <dbReference type="ARBA" id="ARBA00023274"/>
    </source>
</evidence>
<feature type="region of interest" description="Disordered" evidence="7">
    <location>
        <begin position="81"/>
        <end position="101"/>
    </location>
</feature>
<evidence type="ECO:0000256" key="3">
    <source>
        <dbReference type="ARBA" id="ARBA00022980"/>
    </source>
</evidence>
<dbReference type="PANTHER" id="PTHR13691:SF44">
    <property type="entry name" value="LARGE RIBOSOMAL SUBUNIT PROTEIN UL2MZ-RELATED"/>
    <property type="match status" value="1"/>
</dbReference>
<dbReference type="GO" id="GO:0003723">
    <property type="term" value="F:RNA binding"/>
    <property type="evidence" value="ECO:0007669"/>
    <property type="project" value="TreeGrafter"/>
</dbReference>
<evidence type="ECO:0000313" key="10">
    <source>
        <dbReference type="Proteomes" id="UP000743370"/>
    </source>
</evidence>
<comment type="subcellular location">
    <subcellularLocation>
        <location evidence="1">Mitochondrion</location>
    </subcellularLocation>
</comment>
<dbReference type="FunFam" id="2.40.50.140:FF:000254">
    <property type="entry name" value="Ribosomal protein L2 mitochondrion"/>
    <property type="match status" value="1"/>
</dbReference>
<evidence type="ECO:0000256" key="6">
    <source>
        <dbReference type="ARBA" id="ARBA00078513"/>
    </source>
</evidence>
<dbReference type="InterPro" id="IPR002171">
    <property type="entry name" value="Ribosomal_uL2"/>
</dbReference>
<evidence type="ECO:0000259" key="8">
    <source>
        <dbReference type="SMART" id="SM01383"/>
    </source>
</evidence>
<name>A0A8T0KVJ7_PHAAN</name>
<comment type="similarity">
    <text evidence="2">Belongs to the universal ribosomal protein uL2 family.</text>
</comment>
<gene>
    <name evidence="9" type="ORF">HKW66_Vig0106740</name>
</gene>
<feature type="region of interest" description="Disordered" evidence="7">
    <location>
        <begin position="1"/>
        <end position="33"/>
    </location>
</feature>
<evidence type="ECO:0000256" key="1">
    <source>
        <dbReference type="ARBA" id="ARBA00004173"/>
    </source>
</evidence>
<dbReference type="InterPro" id="IPR022666">
    <property type="entry name" value="Ribosomal_uL2_RNA-bd_dom"/>
</dbReference>
<proteinExistence type="inferred from homology"/>
<feature type="compositionally biased region" description="Polar residues" evidence="7">
    <location>
        <begin position="81"/>
        <end position="93"/>
    </location>
</feature>
<keyword evidence="3 9" id="KW-0689">Ribosomal protein</keyword>
<accession>A0A8T0KVJ7</accession>
<dbReference type="Pfam" id="PF00181">
    <property type="entry name" value="Ribosomal_L2_N"/>
    <property type="match status" value="1"/>
</dbReference>
<dbReference type="SUPFAM" id="SSF50249">
    <property type="entry name" value="Nucleic acid-binding proteins"/>
    <property type="match status" value="1"/>
</dbReference>
<dbReference type="GO" id="GO:0005762">
    <property type="term" value="C:mitochondrial large ribosomal subunit"/>
    <property type="evidence" value="ECO:0007669"/>
    <property type="project" value="TreeGrafter"/>
</dbReference>
<keyword evidence="5" id="KW-0687">Ribonucleoprotein</keyword>
<dbReference type="Proteomes" id="UP000743370">
    <property type="component" value="Unassembled WGS sequence"/>
</dbReference>
<organism evidence="9 10">
    <name type="scientific">Phaseolus angularis</name>
    <name type="common">Azuki bean</name>
    <name type="synonym">Vigna angularis</name>
    <dbReference type="NCBI Taxonomy" id="3914"/>
    <lineage>
        <taxon>Eukaryota</taxon>
        <taxon>Viridiplantae</taxon>
        <taxon>Streptophyta</taxon>
        <taxon>Embryophyta</taxon>
        <taxon>Tracheophyta</taxon>
        <taxon>Spermatophyta</taxon>
        <taxon>Magnoliopsida</taxon>
        <taxon>eudicotyledons</taxon>
        <taxon>Gunneridae</taxon>
        <taxon>Pentapetalae</taxon>
        <taxon>rosids</taxon>
        <taxon>fabids</taxon>
        <taxon>Fabales</taxon>
        <taxon>Fabaceae</taxon>
        <taxon>Papilionoideae</taxon>
        <taxon>50 kb inversion clade</taxon>
        <taxon>NPAAA clade</taxon>
        <taxon>indigoferoid/millettioid clade</taxon>
        <taxon>Phaseoleae</taxon>
        <taxon>Vigna</taxon>
    </lineage>
</organism>
<protein>
    <recommendedName>
        <fullName evidence="6">60S ribosomal protein L2, mitochondrial</fullName>
    </recommendedName>
</protein>
<evidence type="ECO:0000256" key="2">
    <source>
        <dbReference type="ARBA" id="ARBA00005636"/>
    </source>
</evidence>
<evidence type="ECO:0000313" key="9">
    <source>
        <dbReference type="EMBL" id="KAG2403754.1"/>
    </source>
</evidence>
<keyword evidence="4" id="KW-0496">Mitochondrion</keyword>
<comment type="caution">
    <text evidence="9">The sequence shown here is derived from an EMBL/GenBank/DDBJ whole genome shotgun (WGS) entry which is preliminary data.</text>
</comment>